<keyword evidence="2" id="KW-1185">Reference proteome</keyword>
<reference evidence="1" key="1">
    <citation type="journal article" date="2023" name="IScience">
        <title>Live-bearing cockroach genome reveals convergent evolutionary mechanisms linked to viviparity in insects and beyond.</title>
        <authorList>
            <person name="Fouks B."/>
            <person name="Harrison M.C."/>
            <person name="Mikhailova A.A."/>
            <person name="Marchal E."/>
            <person name="English S."/>
            <person name="Carruthers M."/>
            <person name="Jennings E.C."/>
            <person name="Chiamaka E.L."/>
            <person name="Frigard R.A."/>
            <person name="Pippel M."/>
            <person name="Attardo G.M."/>
            <person name="Benoit J.B."/>
            <person name="Bornberg-Bauer E."/>
            <person name="Tobe S.S."/>
        </authorList>
    </citation>
    <scope>NUCLEOTIDE SEQUENCE</scope>
    <source>
        <strain evidence="1">Stay&amp;Tobe</strain>
    </source>
</reference>
<comment type="caution">
    <text evidence="1">The sequence shown here is derived from an EMBL/GenBank/DDBJ whole genome shotgun (WGS) entry which is preliminary data.</text>
</comment>
<accession>A0AAD7ZC91</accession>
<dbReference type="AlphaFoldDB" id="A0AAD7ZC91"/>
<dbReference type="EMBL" id="JASPKZ010009250">
    <property type="protein sequence ID" value="KAJ9577884.1"/>
    <property type="molecule type" value="Genomic_DNA"/>
</dbReference>
<evidence type="ECO:0000313" key="1">
    <source>
        <dbReference type="EMBL" id="KAJ9577884.1"/>
    </source>
</evidence>
<gene>
    <name evidence="1" type="ORF">L9F63_025255</name>
</gene>
<proteinExistence type="predicted"/>
<evidence type="ECO:0000313" key="2">
    <source>
        <dbReference type="Proteomes" id="UP001233999"/>
    </source>
</evidence>
<name>A0AAD7ZC91_DIPPU</name>
<sequence length="134" mass="15529">MLETVFRRLKSFVDFRKNIRYEEFEMPSKLGKSEDEKGFVNADGGLGTPDSLPEPERPPLRHIDKYIRPECPCLSKRYTVAVLTCVGFIISFGMRCNMGMAKLQQHNECDTLSINLYYCWTIKRDAPQVSPLFR</sequence>
<organism evidence="1 2">
    <name type="scientific">Diploptera punctata</name>
    <name type="common">Pacific beetle cockroach</name>
    <dbReference type="NCBI Taxonomy" id="6984"/>
    <lineage>
        <taxon>Eukaryota</taxon>
        <taxon>Metazoa</taxon>
        <taxon>Ecdysozoa</taxon>
        <taxon>Arthropoda</taxon>
        <taxon>Hexapoda</taxon>
        <taxon>Insecta</taxon>
        <taxon>Pterygota</taxon>
        <taxon>Neoptera</taxon>
        <taxon>Polyneoptera</taxon>
        <taxon>Dictyoptera</taxon>
        <taxon>Blattodea</taxon>
        <taxon>Blaberoidea</taxon>
        <taxon>Blaberidae</taxon>
        <taxon>Diplopterinae</taxon>
        <taxon>Diploptera</taxon>
    </lineage>
</organism>
<feature type="non-terminal residue" evidence="1">
    <location>
        <position position="1"/>
    </location>
</feature>
<reference evidence="1" key="2">
    <citation type="submission" date="2023-05" db="EMBL/GenBank/DDBJ databases">
        <authorList>
            <person name="Fouks B."/>
        </authorList>
    </citation>
    <scope>NUCLEOTIDE SEQUENCE</scope>
    <source>
        <strain evidence="1">Stay&amp;Tobe</strain>
        <tissue evidence="1">Testes</tissue>
    </source>
</reference>
<dbReference type="Proteomes" id="UP001233999">
    <property type="component" value="Unassembled WGS sequence"/>
</dbReference>
<protein>
    <submittedName>
        <fullName evidence="1">Uncharacterized protein</fullName>
    </submittedName>
</protein>